<sequence length="400" mass="44024">MKVNPYISSSMSAPLSGTENHVGNQADDESVTNLEQALLLLDSDPSCNADLKTLSDTVNNQRSALSLMSSRNAEVDIANSLQNAIDDYAYDLDALQGWTTGGVKMFSSALKAMFESLISGGVNGIEREDIFQLALLEVMINPDAYGLKSWVENASNKTEISHLLESLGSGSHGLHEPGYDTPEDLARRAGDLAESLIRSATIPKGSFLDRIVNSLELNTDSGRQKLQDQIKNNYHRGEGWLIYDKAPAGGTTAATSISPLLRMFLLSEVLERNPDITQGDLNLILKGSVSEIEGFLKKIFNITDTKNVLVNWLVNNTLWQIQDQGHNDTGGHGGQLDWTGAGLNIQDLVNLYSNFPPRVLSDEDIKEINRIGDSVKMIQQTLKYWIQIMRDERMAVARNI</sequence>
<feature type="region of interest" description="Disordered" evidence="1">
    <location>
        <begin position="1"/>
        <end position="25"/>
    </location>
</feature>
<reference evidence="2" key="1">
    <citation type="journal article" date="2009" name="Infect. Immun.">
        <title>Identification and characterization of a novel type III secretion system in trh-positive Vibrio parahaemolyticus strain TH3996 reveal genetic lineage and diversity of pathogenic machinery beyond the species level.</title>
        <authorList>
            <person name="Okada N."/>
            <person name="Iida T."/>
            <person name="Park K.-S."/>
            <person name="Goto N."/>
            <person name="Yasunaga T."/>
            <person name="Hiyoshi H."/>
            <person name="Matsuda S."/>
            <person name="Kodama T."/>
            <person name="Honda T."/>
        </authorList>
    </citation>
    <scope>NUCLEOTIDE SEQUENCE</scope>
    <source>
        <strain evidence="2">TH3996</strain>
    </source>
</reference>
<organism evidence="2">
    <name type="scientific">Vibrio parahaemolyticus</name>
    <dbReference type="NCBI Taxonomy" id="670"/>
    <lineage>
        <taxon>Bacteria</taxon>
        <taxon>Pseudomonadati</taxon>
        <taxon>Pseudomonadota</taxon>
        <taxon>Gammaproteobacteria</taxon>
        <taxon>Vibrionales</taxon>
        <taxon>Vibrionaceae</taxon>
        <taxon>Vibrio</taxon>
    </lineage>
</organism>
<dbReference type="EMBL" id="AB455531">
    <property type="protein sequence ID" value="BAH15033.1"/>
    <property type="molecule type" value="Genomic_DNA"/>
</dbReference>
<feature type="compositionally biased region" description="Polar residues" evidence="1">
    <location>
        <begin position="1"/>
        <end position="23"/>
    </location>
</feature>
<protein>
    <submittedName>
        <fullName evidence="2">Uncharacterized protein</fullName>
    </submittedName>
</protein>
<evidence type="ECO:0000256" key="1">
    <source>
        <dbReference type="SAM" id="MobiDB-lite"/>
    </source>
</evidence>
<accession>B9A7Z9</accession>
<dbReference type="AlphaFoldDB" id="B9A7Z9"/>
<evidence type="ECO:0000313" key="2">
    <source>
        <dbReference type="EMBL" id="BAH15033.1"/>
    </source>
</evidence>
<name>B9A7Z9_VIBPH</name>
<proteinExistence type="predicted"/>